<evidence type="ECO:0000313" key="2">
    <source>
        <dbReference type="EMBL" id="SVD42101.1"/>
    </source>
</evidence>
<reference evidence="2" key="1">
    <citation type="submission" date="2018-05" db="EMBL/GenBank/DDBJ databases">
        <authorList>
            <person name="Lanie J.A."/>
            <person name="Ng W.-L."/>
            <person name="Kazmierczak K.M."/>
            <person name="Andrzejewski T.M."/>
            <person name="Davidsen T.M."/>
            <person name="Wayne K.J."/>
            <person name="Tettelin H."/>
            <person name="Glass J.I."/>
            <person name="Rusch D."/>
            <person name="Podicherti R."/>
            <person name="Tsui H.-C.T."/>
            <person name="Winkler M.E."/>
        </authorList>
    </citation>
    <scope>NUCLEOTIDE SEQUENCE</scope>
</reference>
<dbReference type="Pfam" id="PF02355">
    <property type="entry name" value="SecD_SecF_C"/>
    <property type="match status" value="1"/>
</dbReference>
<sequence length="48" mass="5131">GLIIGVLVGTYSSVYVASNMLVVMGISQEDLAVPEREGADQQNIDQSY</sequence>
<proteinExistence type="predicted"/>
<accession>A0A382V878</accession>
<dbReference type="AlphaFoldDB" id="A0A382V878"/>
<evidence type="ECO:0000259" key="1">
    <source>
        <dbReference type="Pfam" id="PF02355"/>
    </source>
</evidence>
<name>A0A382V878_9ZZZZ</name>
<gene>
    <name evidence="2" type="ORF">METZ01_LOCUS394955</name>
</gene>
<dbReference type="EMBL" id="UINC01149555">
    <property type="protein sequence ID" value="SVD42101.1"/>
    <property type="molecule type" value="Genomic_DNA"/>
</dbReference>
<organism evidence="2">
    <name type="scientific">marine metagenome</name>
    <dbReference type="NCBI Taxonomy" id="408172"/>
    <lineage>
        <taxon>unclassified sequences</taxon>
        <taxon>metagenomes</taxon>
        <taxon>ecological metagenomes</taxon>
    </lineage>
</organism>
<feature type="non-terminal residue" evidence="2">
    <location>
        <position position="1"/>
    </location>
</feature>
<protein>
    <recommendedName>
        <fullName evidence="1">Protein export membrane protein SecD/SecF C-terminal domain-containing protein</fullName>
    </recommendedName>
</protein>
<dbReference type="InterPro" id="IPR048634">
    <property type="entry name" value="SecD_SecF_C"/>
</dbReference>
<feature type="domain" description="Protein export membrane protein SecD/SecF C-terminal" evidence="1">
    <location>
        <begin position="2"/>
        <end position="24"/>
    </location>
</feature>